<evidence type="ECO:0000313" key="3">
    <source>
        <dbReference type="EMBL" id="OMJ25331.1"/>
    </source>
</evidence>
<dbReference type="Proteomes" id="UP000187429">
    <property type="component" value="Unassembled WGS sequence"/>
</dbReference>
<dbReference type="Pfam" id="PF03732">
    <property type="entry name" value="Retrotrans_gag"/>
    <property type="match status" value="1"/>
</dbReference>
<dbReference type="EMBL" id="LSSM01001663">
    <property type="protein sequence ID" value="OMJ25331.1"/>
    <property type="molecule type" value="Genomic_DNA"/>
</dbReference>
<keyword evidence="1" id="KW-0862">Zinc</keyword>
<evidence type="ECO:0000313" key="4">
    <source>
        <dbReference type="Proteomes" id="UP000187429"/>
    </source>
</evidence>
<dbReference type="GO" id="GO:0003676">
    <property type="term" value="F:nucleic acid binding"/>
    <property type="evidence" value="ECO:0007669"/>
    <property type="project" value="InterPro"/>
</dbReference>
<keyword evidence="4" id="KW-1185">Reference proteome</keyword>
<sequence length="274" mass="32630">MIQTERSNPISFTGLLEKFTGNKSQISAEAWCRKFLRISKLKGWSEDQIMEVFKAWVDGEAEEWVYELEQDDKSKDWDVSKWFENLKKRFPFAVSQTKSLQLTTKALEDLKLTKNESIKDFNRRFMGVLYQVPEEWYTDSLIKRIYSNLMLNINEGLAWTVMEKLDYNEFSSSEVMKEFQDKHEKREVLLSSILTEQKKKVSPEKHDSKSEEESDFDVKELTKMVKYLTIYVKNQNKPIRDNSYLHCFNCDGRGHRTFECPKPRNKELYKKLYA</sequence>
<dbReference type="PROSITE" id="PS50158">
    <property type="entry name" value="ZF_CCHC"/>
    <property type="match status" value="1"/>
</dbReference>
<protein>
    <recommendedName>
        <fullName evidence="2">CCHC-type domain-containing protein</fullName>
    </recommendedName>
</protein>
<dbReference type="GO" id="GO:0008270">
    <property type="term" value="F:zinc ion binding"/>
    <property type="evidence" value="ECO:0007669"/>
    <property type="project" value="UniProtKB-KW"/>
</dbReference>
<keyword evidence="1" id="KW-0479">Metal-binding</keyword>
<dbReference type="OrthoDB" id="10664926at2759"/>
<dbReference type="InterPro" id="IPR036875">
    <property type="entry name" value="Znf_CCHC_sf"/>
</dbReference>
<reference evidence="4" key="1">
    <citation type="submission" date="2017-01" db="EMBL/GenBank/DDBJ databases">
        <authorList>
            <person name="Wang Y."/>
            <person name="White M."/>
            <person name="Kvist S."/>
            <person name="Moncalvo J.-M."/>
        </authorList>
    </citation>
    <scope>NUCLEOTIDE SEQUENCE [LARGE SCALE GENOMIC DNA]</scope>
    <source>
        <strain evidence="4">ID-206-W2</strain>
    </source>
</reference>
<organism evidence="3 4">
    <name type="scientific">Smittium culicis</name>
    <dbReference type="NCBI Taxonomy" id="133412"/>
    <lineage>
        <taxon>Eukaryota</taxon>
        <taxon>Fungi</taxon>
        <taxon>Fungi incertae sedis</taxon>
        <taxon>Zoopagomycota</taxon>
        <taxon>Kickxellomycotina</taxon>
        <taxon>Harpellomycetes</taxon>
        <taxon>Harpellales</taxon>
        <taxon>Legeriomycetaceae</taxon>
        <taxon>Smittium</taxon>
    </lineage>
</organism>
<dbReference type="InterPro" id="IPR005162">
    <property type="entry name" value="Retrotrans_gag_dom"/>
</dbReference>
<keyword evidence="1" id="KW-0863">Zinc-finger</keyword>
<evidence type="ECO:0000259" key="2">
    <source>
        <dbReference type="PROSITE" id="PS50158"/>
    </source>
</evidence>
<dbReference type="SUPFAM" id="SSF57756">
    <property type="entry name" value="Retrovirus zinc finger-like domains"/>
    <property type="match status" value="1"/>
</dbReference>
<name>A0A1R1YEG7_9FUNG</name>
<comment type="caution">
    <text evidence="3">The sequence shown here is derived from an EMBL/GenBank/DDBJ whole genome shotgun (WGS) entry which is preliminary data.</text>
</comment>
<dbReference type="InterPro" id="IPR001878">
    <property type="entry name" value="Znf_CCHC"/>
</dbReference>
<feature type="domain" description="CCHC-type" evidence="2">
    <location>
        <begin position="247"/>
        <end position="262"/>
    </location>
</feature>
<gene>
    <name evidence="3" type="ORF">AYI69_g4333</name>
</gene>
<evidence type="ECO:0000256" key="1">
    <source>
        <dbReference type="PROSITE-ProRule" id="PRU00047"/>
    </source>
</evidence>
<accession>A0A1R1YEG7</accession>
<dbReference type="AlphaFoldDB" id="A0A1R1YEG7"/>
<proteinExistence type="predicted"/>